<dbReference type="Gene3D" id="3.30.30.170">
    <property type="match status" value="1"/>
</dbReference>
<dbReference type="FunFam" id="2.20.25.350:FF:000001">
    <property type="entry name" value="Eukaryotic translation initiation factor 5"/>
    <property type="match status" value="1"/>
</dbReference>
<evidence type="ECO:0000256" key="4">
    <source>
        <dbReference type="ARBA" id="ARBA00022741"/>
    </source>
</evidence>
<dbReference type="InterPro" id="IPR016190">
    <property type="entry name" value="Transl_init_fac_IF2/IF5_Zn-bd"/>
</dbReference>
<reference evidence="10" key="1">
    <citation type="submission" date="2022-11" db="UniProtKB">
        <authorList>
            <consortium name="WormBaseParasite"/>
        </authorList>
    </citation>
    <scope>IDENTIFICATION</scope>
</reference>
<dbReference type="GO" id="GO:0005092">
    <property type="term" value="F:GDP-dissociation inhibitor activity"/>
    <property type="evidence" value="ECO:0007669"/>
    <property type="project" value="TreeGrafter"/>
</dbReference>
<evidence type="ECO:0000313" key="9">
    <source>
        <dbReference type="Proteomes" id="UP000887540"/>
    </source>
</evidence>
<dbReference type="InterPro" id="IPR045196">
    <property type="entry name" value="IF2/IF5"/>
</dbReference>
<keyword evidence="5" id="KW-0648">Protein biosynthesis</keyword>
<dbReference type="SMART" id="SM00515">
    <property type="entry name" value="eIF5C"/>
    <property type="match status" value="1"/>
</dbReference>
<evidence type="ECO:0000256" key="5">
    <source>
        <dbReference type="ARBA" id="ARBA00022917"/>
    </source>
</evidence>
<keyword evidence="6" id="KW-0342">GTP-binding</keyword>
<name>A0A914EN37_9BILA</name>
<dbReference type="GO" id="GO:0071074">
    <property type="term" value="F:eukaryotic initiation factor eIF2 binding"/>
    <property type="evidence" value="ECO:0007669"/>
    <property type="project" value="TreeGrafter"/>
</dbReference>
<dbReference type="InterPro" id="IPR003307">
    <property type="entry name" value="W2_domain"/>
</dbReference>
<keyword evidence="3" id="KW-0396">Initiation factor</keyword>
<dbReference type="InterPro" id="IPR002735">
    <property type="entry name" value="Transl_init_fac_IF2/IF5_dom"/>
</dbReference>
<dbReference type="PANTHER" id="PTHR23001:SF7">
    <property type="entry name" value="EUKARYOTIC TRANSLATION INITIATION FACTOR 5"/>
    <property type="match status" value="1"/>
</dbReference>
<evidence type="ECO:0000256" key="2">
    <source>
        <dbReference type="ARBA" id="ARBA00018059"/>
    </source>
</evidence>
<evidence type="ECO:0000256" key="1">
    <source>
        <dbReference type="ARBA" id="ARBA00010397"/>
    </source>
</evidence>
<dbReference type="InterPro" id="IPR016024">
    <property type="entry name" value="ARM-type_fold"/>
</dbReference>
<dbReference type="PROSITE" id="PS51363">
    <property type="entry name" value="W2"/>
    <property type="match status" value="1"/>
</dbReference>
<dbReference type="GO" id="GO:0003743">
    <property type="term" value="F:translation initiation factor activity"/>
    <property type="evidence" value="ECO:0007669"/>
    <property type="project" value="UniProtKB-KW"/>
</dbReference>
<feature type="domain" description="W2" evidence="8">
    <location>
        <begin position="183"/>
        <end position="339"/>
    </location>
</feature>
<comment type="similarity">
    <text evidence="1">Belongs to the eIF-2-beta/eIF-5 family.</text>
</comment>
<evidence type="ECO:0000256" key="6">
    <source>
        <dbReference type="ARBA" id="ARBA00023134"/>
    </source>
</evidence>
<accession>A0A914EN37</accession>
<dbReference type="SUPFAM" id="SSF48371">
    <property type="entry name" value="ARM repeat"/>
    <property type="match status" value="1"/>
</dbReference>
<proteinExistence type="inferred from homology"/>
<dbReference type="AlphaFoldDB" id="A0A914EN37"/>
<dbReference type="WBParaSite" id="ACRNAN_scaffold9419.g24049.t1">
    <property type="protein sequence ID" value="ACRNAN_scaffold9419.g24049.t1"/>
    <property type="gene ID" value="ACRNAN_scaffold9419.g24049"/>
</dbReference>
<dbReference type="SMART" id="SM00653">
    <property type="entry name" value="eIF2B_5"/>
    <property type="match status" value="1"/>
</dbReference>
<evidence type="ECO:0000256" key="3">
    <source>
        <dbReference type="ARBA" id="ARBA00022540"/>
    </source>
</evidence>
<dbReference type="CDD" id="cd11561">
    <property type="entry name" value="W2_eIF5"/>
    <property type="match status" value="1"/>
</dbReference>
<dbReference type="GO" id="GO:0005829">
    <property type="term" value="C:cytosol"/>
    <property type="evidence" value="ECO:0007669"/>
    <property type="project" value="TreeGrafter"/>
</dbReference>
<protein>
    <recommendedName>
        <fullName evidence="2">Eukaryotic translation initiation factor 5</fullName>
    </recommendedName>
</protein>
<dbReference type="Gene3D" id="1.25.40.180">
    <property type="match status" value="1"/>
</dbReference>
<dbReference type="GO" id="GO:0001732">
    <property type="term" value="P:formation of cytoplasmic translation initiation complex"/>
    <property type="evidence" value="ECO:0007669"/>
    <property type="project" value="TreeGrafter"/>
</dbReference>
<dbReference type="SUPFAM" id="SSF75689">
    <property type="entry name" value="Zinc-binding domain of translation initiation factor 2 beta"/>
    <property type="match status" value="1"/>
</dbReference>
<keyword evidence="4" id="KW-0547">Nucleotide-binding</keyword>
<evidence type="ECO:0000313" key="10">
    <source>
        <dbReference type="WBParaSite" id="ACRNAN_scaffold9419.g24049.t1"/>
    </source>
</evidence>
<dbReference type="SUPFAM" id="SSF100966">
    <property type="entry name" value="Translation initiation factor 2 beta, aIF2beta, N-terminal domain"/>
    <property type="match status" value="1"/>
</dbReference>
<evidence type="ECO:0000256" key="7">
    <source>
        <dbReference type="SAM" id="MobiDB-lite"/>
    </source>
</evidence>
<dbReference type="Gene3D" id="2.20.25.350">
    <property type="match status" value="1"/>
</dbReference>
<dbReference type="Pfam" id="PF02020">
    <property type="entry name" value="W2"/>
    <property type="match status" value="1"/>
</dbReference>
<dbReference type="GO" id="GO:0005525">
    <property type="term" value="F:GTP binding"/>
    <property type="evidence" value="ECO:0007669"/>
    <property type="project" value="UniProtKB-KW"/>
</dbReference>
<organism evidence="9 10">
    <name type="scientific">Acrobeloides nanus</name>
    <dbReference type="NCBI Taxonomy" id="290746"/>
    <lineage>
        <taxon>Eukaryota</taxon>
        <taxon>Metazoa</taxon>
        <taxon>Ecdysozoa</taxon>
        <taxon>Nematoda</taxon>
        <taxon>Chromadorea</taxon>
        <taxon>Rhabditida</taxon>
        <taxon>Tylenchina</taxon>
        <taxon>Cephalobomorpha</taxon>
        <taxon>Cephaloboidea</taxon>
        <taxon>Cephalobidae</taxon>
        <taxon>Acrobeloides</taxon>
    </lineage>
</organism>
<keyword evidence="9" id="KW-1185">Reference proteome</keyword>
<dbReference type="Pfam" id="PF01873">
    <property type="entry name" value="eIF-5_eIF-2B"/>
    <property type="match status" value="1"/>
</dbReference>
<dbReference type="InterPro" id="IPR016189">
    <property type="entry name" value="Transl_init_fac_IF2/IF5_N"/>
</dbReference>
<dbReference type="Proteomes" id="UP000887540">
    <property type="component" value="Unplaced"/>
</dbReference>
<dbReference type="PANTHER" id="PTHR23001">
    <property type="entry name" value="EUKARYOTIC TRANSLATION INITIATION FACTOR"/>
    <property type="match status" value="1"/>
</dbReference>
<sequence length="386" mass="43695">MPKIIAKIEGKGNGIKTVIANMSEIAKALARPPTSQTKFDLANDRYIVNGAHEANKLQEILDGFIKKFILCPSCDNPETTLTVKAKTIHGKCKACGHAFTIDPKHKLSTFILKNPPPSEANDAETKKEEGSTTVQDHIFDDFSQHTTTNDVDEYDDWASEPGDDGLKQLPEGISNLVMDNDLDKSEDERLDMLYEFFEKSKAEGSIQDSKKMLRESERLEVKEKAPLLLCQVIFDTDVLKQITQYRTLLLRLCLRDQTAQKFLLIGIEKLIKSHLELLPKAAHILKKLYDESICTEEVILAWGAKRSKLVDKELAKQIRAKCQPVLSWLEEAEEESETDEEDEDVEFNDRARQLGTVIEKLSKDETENFQITTIVDNGEEIDIDNI</sequence>
<feature type="region of interest" description="Disordered" evidence="7">
    <location>
        <begin position="113"/>
        <end position="132"/>
    </location>
</feature>
<evidence type="ECO:0000259" key="8">
    <source>
        <dbReference type="PROSITE" id="PS51363"/>
    </source>
</evidence>